<protein>
    <recommendedName>
        <fullName evidence="2">DUF5681 domain-containing protein</fullName>
    </recommendedName>
</protein>
<sequence>MKITKNIMYPQELTDEKQIQSPDTAKNTIKKAEHGKHPNSLANLKPYEPGQSGNPGGRPTKYKKLGDALLQYAEKREVKYEWDENQEEYVNFEGDDTYREEVLEVIWQRARDGNIKYVELLAQLGCLDAK</sequence>
<dbReference type="Pfam" id="PF18932">
    <property type="entry name" value="DUF5681"/>
    <property type="match status" value="1"/>
</dbReference>
<evidence type="ECO:0000256" key="1">
    <source>
        <dbReference type="SAM" id="MobiDB-lite"/>
    </source>
</evidence>
<feature type="domain" description="DUF5681" evidence="2">
    <location>
        <begin position="47"/>
        <end position="124"/>
    </location>
</feature>
<organism evidence="3">
    <name type="scientific">marine metagenome</name>
    <dbReference type="NCBI Taxonomy" id="408172"/>
    <lineage>
        <taxon>unclassified sequences</taxon>
        <taxon>metagenomes</taxon>
        <taxon>ecological metagenomes</taxon>
    </lineage>
</organism>
<reference evidence="3" key="1">
    <citation type="submission" date="2018-05" db="EMBL/GenBank/DDBJ databases">
        <authorList>
            <person name="Lanie J.A."/>
            <person name="Ng W.-L."/>
            <person name="Kazmierczak K.M."/>
            <person name="Andrzejewski T.M."/>
            <person name="Davidsen T.M."/>
            <person name="Wayne K.J."/>
            <person name="Tettelin H."/>
            <person name="Glass J.I."/>
            <person name="Rusch D."/>
            <person name="Podicherti R."/>
            <person name="Tsui H.-C.T."/>
            <person name="Winkler M.E."/>
        </authorList>
    </citation>
    <scope>NUCLEOTIDE SEQUENCE</scope>
</reference>
<dbReference type="EMBL" id="UINC01165273">
    <property type="protein sequence ID" value="SVD66573.1"/>
    <property type="molecule type" value="Genomic_DNA"/>
</dbReference>
<feature type="non-terminal residue" evidence="3">
    <location>
        <position position="130"/>
    </location>
</feature>
<evidence type="ECO:0000313" key="3">
    <source>
        <dbReference type="EMBL" id="SVD66573.1"/>
    </source>
</evidence>
<evidence type="ECO:0000259" key="2">
    <source>
        <dbReference type="Pfam" id="PF18932"/>
    </source>
</evidence>
<proteinExistence type="predicted"/>
<accession>A0A382X6J9</accession>
<dbReference type="AlphaFoldDB" id="A0A382X6J9"/>
<dbReference type="InterPro" id="IPR043736">
    <property type="entry name" value="DUF5681"/>
</dbReference>
<feature type="region of interest" description="Disordered" evidence="1">
    <location>
        <begin position="1"/>
        <end position="61"/>
    </location>
</feature>
<gene>
    <name evidence="3" type="ORF">METZ01_LOCUS419427</name>
</gene>
<name>A0A382X6J9_9ZZZZ</name>